<keyword evidence="1" id="KW-0812">Transmembrane</keyword>
<accession>A0A934QA93</accession>
<sequence>MDRLIRNPRAALPWAIAALAVIFALGAYFRFVSAAPLGIDTAWNDLVGATRGSLPYAIAIFLAQIGASIGAAASTAIVAALLLVKRRARDAGAVVTALLLGVGTSELIKSLVLRPRPEGPLFETWGSSFPSGHSMGAAALSGSIALAVTSFDGISRQAIRWTWIGAAVWTLTMMWSRTALHAHWLSDTLAGAALGIAAAFTARALWIRTPPQRVTLEP</sequence>
<proteinExistence type="predicted"/>
<feature type="transmembrane region" description="Helical" evidence="1">
    <location>
        <begin position="188"/>
        <end position="206"/>
    </location>
</feature>
<dbReference type="Pfam" id="PF01569">
    <property type="entry name" value="PAP2"/>
    <property type="match status" value="1"/>
</dbReference>
<dbReference type="Gene3D" id="1.20.144.10">
    <property type="entry name" value="Phosphatidic acid phosphatase type 2/haloperoxidase"/>
    <property type="match status" value="1"/>
</dbReference>
<dbReference type="InterPro" id="IPR036938">
    <property type="entry name" value="PAP2/HPO_sf"/>
</dbReference>
<feature type="transmembrane region" description="Helical" evidence="1">
    <location>
        <begin position="58"/>
        <end position="84"/>
    </location>
</feature>
<feature type="transmembrane region" description="Helical" evidence="1">
    <location>
        <begin position="158"/>
        <end position="176"/>
    </location>
</feature>
<organism evidence="3 4">
    <name type="scientific">Leucobacter edaphi</name>
    <dbReference type="NCBI Taxonomy" id="2796472"/>
    <lineage>
        <taxon>Bacteria</taxon>
        <taxon>Bacillati</taxon>
        <taxon>Actinomycetota</taxon>
        <taxon>Actinomycetes</taxon>
        <taxon>Micrococcales</taxon>
        <taxon>Microbacteriaceae</taxon>
        <taxon>Leucobacter</taxon>
    </lineage>
</organism>
<dbReference type="SUPFAM" id="SSF48317">
    <property type="entry name" value="Acid phosphatase/Vanadium-dependent haloperoxidase"/>
    <property type="match status" value="1"/>
</dbReference>
<dbReference type="EMBL" id="JAEHOI010000001">
    <property type="protein sequence ID" value="MBK0420653.1"/>
    <property type="molecule type" value="Genomic_DNA"/>
</dbReference>
<evidence type="ECO:0000313" key="3">
    <source>
        <dbReference type="EMBL" id="MBK0420653.1"/>
    </source>
</evidence>
<evidence type="ECO:0000256" key="1">
    <source>
        <dbReference type="SAM" id="Phobius"/>
    </source>
</evidence>
<dbReference type="Proteomes" id="UP000618733">
    <property type="component" value="Unassembled WGS sequence"/>
</dbReference>
<comment type="caution">
    <text evidence="3">The sequence shown here is derived from an EMBL/GenBank/DDBJ whole genome shotgun (WGS) entry which is preliminary data.</text>
</comment>
<name>A0A934QA93_9MICO</name>
<dbReference type="PANTHER" id="PTHR14969">
    <property type="entry name" value="SPHINGOSINE-1-PHOSPHATE PHOSPHOHYDROLASE"/>
    <property type="match status" value="1"/>
</dbReference>
<evidence type="ECO:0000259" key="2">
    <source>
        <dbReference type="SMART" id="SM00014"/>
    </source>
</evidence>
<dbReference type="AlphaFoldDB" id="A0A934QA93"/>
<reference evidence="3" key="1">
    <citation type="submission" date="2020-12" db="EMBL/GenBank/DDBJ databases">
        <title>Leucobacter sp. CAS2, isolated from Chromium sludge.</title>
        <authorList>
            <person name="Xu Z."/>
        </authorList>
    </citation>
    <scope>NUCLEOTIDE SEQUENCE</scope>
    <source>
        <strain evidence="3">CSA2</strain>
    </source>
</reference>
<gene>
    <name evidence="3" type="ORF">JD292_00980</name>
</gene>
<dbReference type="PANTHER" id="PTHR14969:SF13">
    <property type="entry name" value="AT30094P"/>
    <property type="match status" value="1"/>
</dbReference>
<evidence type="ECO:0000313" key="4">
    <source>
        <dbReference type="Proteomes" id="UP000618733"/>
    </source>
</evidence>
<feature type="domain" description="Phosphatidic acid phosphatase type 2/haloperoxidase" evidence="2">
    <location>
        <begin position="88"/>
        <end position="203"/>
    </location>
</feature>
<keyword evidence="1" id="KW-1133">Transmembrane helix</keyword>
<protein>
    <submittedName>
        <fullName evidence="3">Phosphatase PAP2 family protein</fullName>
    </submittedName>
</protein>
<dbReference type="RefSeq" id="WP_200130864.1">
    <property type="nucleotide sequence ID" value="NZ_JAEHOI010000001.1"/>
</dbReference>
<dbReference type="InterPro" id="IPR000326">
    <property type="entry name" value="PAP2/HPO"/>
</dbReference>
<feature type="transmembrane region" description="Helical" evidence="1">
    <location>
        <begin position="132"/>
        <end position="151"/>
    </location>
</feature>
<feature type="transmembrane region" description="Helical" evidence="1">
    <location>
        <begin position="91"/>
        <end position="112"/>
    </location>
</feature>
<keyword evidence="1" id="KW-0472">Membrane</keyword>
<keyword evidence="4" id="KW-1185">Reference proteome</keyword>
<dbReference type="SMART" id="SM00014">
    <property type="entry name" value="acidPPc"/>
    <property type="match status" value="1"/>
</dbReference>